<evidence type="ECO:0000313" key="8">
    <source>
        <dbReference type="Proteomes" id="UP000002985"/>
    </source>
</evidence>
<name>I3IJ30_9BACT</name>
<evidence type="ECO:0000256" key="3">
    <source>
        <dbReference type="ARBA" id="ARBA00022723"/>
    </source>
</evidence>
<dbReference type="PROSITE" id="PS51918">
    <property type="entry name" value="RADICAL_SAM"/>
    <property type="match status" value="1"/>
</dbReference>
<dbReference type="PANTHER" id="PTHR11228">
    <property type="entry name" value="RADICAL SAM DOMAIN PROTEIN"/>
    <property type="match status" value="1"/>
</dbReference>
<dbReference type="CDD" id="cd01335">
    <property type="entry name" value="Radical_SAM"/>
    <property type="match status" value="1"/>
</dbReference>
<keyword evidence="8" id="KW-1185">Reference proteome</keyword>
<comment type="caution">
    <text evidence="7">The sequence shown here is derived from an EMBL/GenBank/DDBJ whole genome shotgun (WGS) entry which is preliminary data.</text>
</comment>
<keyword evidence="3" id="KW-0479">Metal-binding</keyword>
<dbReference type="InterPro" id="IPR058240">
    <property type="entry name" value="rSAM_sf"/>
</dbReference>
<dbReference type="InterPro" id="IPR050377">
    <property type="entry name" value="Radical_SAM_PqqE_MftC-like"/>
</dbReference>
<dbReference type="AlphaFoldDB" id="I3IJ30"/>
<evidence type="ECO:0000256" key="2">
    <source>
        <dbReference type="ARBA" id="ARBA00022691"/>
    </source>
</evidence>
<reference evidence="7 8" key="1">
    <citation type="journal article" date="2012" name="FEBS Lett.">
        <title>Anammox organism KSU-1 expresses a NirK-type copper-containing nitrite reductase instead of a NirS-type with cytochrome cd1.</title>
        <authorList>
            <person name="Hira D."/>
            <person name="Toh H."/>
            <person name="Migita C.T."/>
            <person name="Okubo H."/>
            <person name="Nishiyama T."/>
            <person name="Hattori M."/>
            <person name="Furukawa K."/>
            <person name="Fujii T."/>
        </authorList>
    </citation>
    <scope>NUCLEOTIDE SEQUENCE [LARGE SCALE GENOMIC DNA]</scope>
</reference>
<dbReference type="PANTHER" id="PTHR11228:SF35">
    <property type="entry name" value="MOLYBDENUM COFACTOR BIOSYNTHESIS PROTEIN A-RELATED"/>
    <property type="match status" value="1"/>
</dbReference>
<organism evidence="7 8">
    <name type="scientific">Candidatus Jettenia caeni</name>
    <dbReference type="NCBI Taxonomy" id="247490"/>
    <lineage>
        <taxon>Bacteria</taxon>
        <taxon>Pseudomonadati</taxon>
        <taxon>Planctomycetota</taxon>
        <taxon>Candidatus Brocadiia</taxon>
        <taxon>Candidatus Brocadiales</taxon>
        <taxon>Candidatus Brocadiaceae</taxon>
        <taxon>Candidatus Jettenia</taxon>
    </lineage>
</organism>
<dbReference type="SFLD" id="SFLDG01067">
    <property type="entry name" value="SPASM/twitch_domain_containing"/>
    <property type="match status" value="1"/>
</dbReference>
<keyword evidence="5" id="KW-0411">Iron-sulfur</keyword>
<dbReference type="EMBL" id="BAFH01000003">
    <property type="protein sequence ID" value="GAB61725.1"/>
    <property type="molecule type" value="Genomic_DNA"/>
</dbReference>
<keyword evidence="2" id="KW-0949">S-adenosyl-L-methionine</keyword>
<evidence type="ECO:0000256" key="5">
    <source>
        <dbReference type="ARBA" id="ARBA00023014"/>
    </source>
</evidence>
<dbReference type="InterPro" id="IPR007197">
    <property type="entry name" value="rSAM"/>
</dbReference>
<dbReference type="Proteomes" id="UP000002985">
    <property type="component" value="Unassembled WGS sequence"/>
</dbReference>
<comment type="cofactor">
    <cofactor evidence="1">
        <name>[4Fe-4S] cluster</name>
        <dbReference type="ChEBI" id="CHEBI:49883"/>
    </cofactor>
</comment>
<dbReference type="Gene3D" id="3.20.20.70">
    <property type="entry name" value="Aldolase class I"/>
    <property type="match status" value="1"/>
</dbReference>
<evidence type="ECO:0000313" key="7">
    <source>
        <dbReference type="EMBL" id="GAB61725.1"/>
    </source>
</evidence>
<evidence type="ECO:0000259" key="6">
    <source>
        <dbReference type="PROSITE" id="PS51918"/>
    </source>
</evidence>
<gene>
    <name evidence="7" type="ORF">KSU1_C0129</name>
</gene>
<dbReference type="SFLD" id="SFLDS00029">
    <property type="entry name" value="Radical_SAM"/>
    <property type="match status" value="1"/>
</dbReference>
<dbReference type="Pfam" id="PF04055">
    <property type="entry name" value="Radical_SAM"/>
    <property type="match status" value="1"/>
</dbReference>
<evidence type="ECO:0000256" key="1">
    <source>
        <dbReference type="ARBA" id="ARBA00001966"/>
    </source>
</evidence>
<accession>I3IJ30</accession>
<protein>
    <submittedName>
        <fullName evidence="7">Putative molybdenum cofactor biosynthesis protein</fullName>
    </submittedName>
</protein>
<dbReference type="STRING" id="247490.KSU1_C0129"/>
<dbReference type="GO" id="GO:0046872">
    <property type="term" value="F:metal ion binding"/>
    <property type="evidence" value="ECO:0007669"/>
    <property type="project" value="UniProtKB-KW"/>
</dbReference>
<feature type="domain" description="Radical SAM core" evidence="6">
    <location>
        <begin position="33"/>
        <end position="253"/>
    </location>
</feature>
<dbReference type="eggNOG" id="COG2896">
    <property type="taxonomic scope" value="Bacteria"/>
</dbReference>
<dbReference type="InterPro" id="IPR013785">
    <property type="entry name" value="Aldolase_TIM"/>
</dbReference>
<dbReference type="OrthoDB" id="9763993at2"/>
<proteinExistence type="predicted"/>
<dbReference type="GO" id="GO:0003824">
    <property type="term" value="F:catalytic activity"/>
    <property type="evidence" value="ECO:0007669"/>
    <property type="project" value="InterPro"/>
</dbReference>
<sequence>MYNATNTLKCTERNSDIFSCFENTLWQFDRIQVLKNDTLRIKVTNNCPLTCNFCHHEGNLKSKNLVLNQDLIHGLKRLHTELKLMQAHLTGGEPTSYPHCRELISELKSIGYRVKMTSNGQFDSDLIMQLKDAGLDGVNFSVHTLDPQKLCSLQIQQKNNVWGLHALNRQLRNIQKALESGLEVKINTVVQNDSDIHDTLKIKDHCKNMGVSFRILNDLKQGSFSIKRIDEVLKSMSARLECINLVDKSSSYSLIMISQDGFKFKIKCIRKNILETLCEGCKERNNCMEWFYGIRIEQADDTAVVRLCMQRQDYPAIQTFEEFFTSKQFWEIL</sequence>
<dbReference type="SUPFAM" id="SSF102114">
    <property type="entry name" value="Radical SAM enzymes"/>
    <property type="match status" value="1"/>
</dbReference>
<keyword evidence="4" id="KW-0408">Iron</keyword>
<evidence type="ECO:0000256" key="4">
    <source>
        <dbReference type="ARBA" id="ARBA00023004"/>
    </source>
</evidence>
<dbReference type="GO" id="GO:0051536">
    <property type="term" value="F:iron-sulfur cluster binding"/>
    <property type="evidence" value="ECO:0007669"/>
    <property type="project" value="UniProtKB-KW"/>
</dbReference>